<feature type="compositionally biased region" description="Basic and acidic residues" evidence="1">
    <location>
        <begin position="214"/>
        <end position="224"/>
    </location>
</feature>
<comment type="caution">
    <text evidence="3">The sequence shown here is derived from an EMBL/GenBank/DDBJ whole genome shotgun (WGS) entry which is preliminary data.</text>
</comment>
<dbReference type="PROSITE" id="PS50943">
    <property type="entry name" value="HTH_CROC1"/>
    <property type="match status" value="1"/>
</dbReference>
<dbReference type="Gene3D" id="1.10.260.40">
    <property type="entry name" value="lambda repressor-like DNA-binding domains"/>
    <property type="match status" value="1"/>
</dbReference>
<feature type="region of interest" description="Disordered" evidence="1">
    <location>
        <begin position="213"/>
        <end position="237"/>
    </location>
</feature>
<dbReference type="SMART" id="SM00530">
    <property type="entry name" value="HTH_XRE"/>
    <property type="match status" value="1"/>
</dbReference>
<gene>
    <name evidence="3" type="ORF">E8A74_04530</name>
</gene>
<dbReference type="InterPro" id="IPR001387">
    <property type="entry name" value="Cro/C1-type_HTH"/>
</dbReference>
<reference evidence="3 4" key="1">
    <citation type="submission" date="2019-04" db="EMBL/GenBank/DDBJ databases">
        <authorList>
            <person name="Li Y."/>
            <person name="Wang J."/>
        </authorList>
    </citation>
    <scope>NUCLEOTIDE SEQUENCE [LARGE SCALE GENOMIC DNA]</scope>
    <source>
        <strain evidence="3 4">DSM 14668</strain>
    </source>
</reference>
<protein>
    <submittedName>
        <fullName evidence="3">XRE family transcriptional regulator</fullName>
    </submittedName>
</protein>
<dbReference type="OrthoDB" id="5511017at2"/>
<dbReference type="Proteomes" id="UP000309215">
    <property type="component" value="Unassembled WGS sequence"/>
</dbReference>
<name>A0A4U1JJ02_9BACT</name>
<dbReference type="CDD" id="cd00093">
    <property type="entry name" value="HTH_XRE"/>
    <property type="match status" value="1"/>
</dbReference>
<dbReference type="GO" id="GO:0003677">
    <property type="term" value="F:DNA binding"/>
    <property type="evidence" value="ECO:0007669"/>
    <property type="project" value="InterPro"/>
</dbReference>
<dbReference type="InterPro" id="IPR010982">
    <property type="entry name" value="Lambda_DNA-bd_dom_sf"/>
</dbReference>
<dbReference type="SUPFAM" id="SSF47413">
    <property type="entry name" value="lambda repressor-like DNA-binding domains"/>
    <property type="match status" value="1"/>
</dbReference>
<proteinExistence type="predicted"/>
<evidence type="ECO:0000313" key="3">
    <source>
        <dbReference type="EMBL" id="TKD12494.1"/>
    </source>
</evidence>
<accession>A0A4U1JJ02</accession>
<dbReference type="EMBL" id="SSMQ01000003">
    <property type="protein sequence ID" value="TKD12494.1"/>
    <property type="molecule type" value="Genomic_DNA"/>
</dbReference>
<evidence type="ECO:0000313" key="4">
    <source>
        <dbReference type="Proteomes" id="UP000309215"/>
    </source>
</evidence>
<dbReference type="AlphaFoldDB" id="A0A4U1JJ02"/>
<feature type="compositionally biased region" description="Basic residues" evidence="1">
    <location>
        <begin position="225"/>
        <end position="237"/>
    </location>
</feature>
<keyword evidence="4" id="KW-1185">Reference proteome</keyword>
<evidence type="ECO:0000256" key="1">
    <source>
        <dbReference type="SAM" id="MobiDB-lite"/>
    </source>
</evidence>
<organism evidence="3 4">
    <name type="scientific">Polyangium fumosum</name>
    <dbReference type="NCBI Taxonomy" id="889272"/>
    <lineage>
        <taxon>Bacteria</taxon>
        <taxon>Pseudomonadati</taxon>
        <taxon>Myxococcota</taxon>
        <taxon>Polyangia</taxon>
        <taxon>Polyangiales</taxon>
        <taxon>Polyangiaceae</taxon>
        <taxon>Polyangium</taxon>
    </lineage>
</organism>
<evidence type="ECO:0000259" key="2">
    <source>
        <dbReference type="PROSITE" id="PS50943"/>
    </source>
</evidence>
<feature type="domain" description="HTH cro/C1-type" evidence="2">
    <location>
        <begin position="149"/>
        <end position="202"/>
    </location>
</feature>
<sequence length="237" mass="26621">MRHARPRDRHRHGDVALLLVHLAPLRDLDLGDLGDRALHDPARPAVRSRQRSVALARLRRLGHGLGHLGVRRAASLPTSRDGQEDPQEELLLHLRLHGRALVARAHGCVGPHPASSQFLPFVGLHYREAKASSCRVDFDRFIKAVGENVRKARWRAQLTQEEASADVLTFRLLGELERGDGNPSLRTLFLLAERLGVSVRDLVEVGDEPPLEVQLRDLQVDPPKRGRKPKRRPTSRD</sequence>
<dbReference type="Pfam" id="PF01381">
    <property type="entry name" value="HTH_3"/>
    <property type="match status" value="1"/>
</dbReference>